<feature type="domain" description="EAL" evidence="1">
    <location>
        <begin position="1"/>
        <end position="207"/>
    </location>
</feature>
<evidence type="ECO:0000259" key="2">
    <source>
        <dbReference type="PROSITE" id="PS51833"/>
    </source>
</evidence>
<dbReference type="Gene3D" id="1.10.3210.10">
    <property type="entry name" value="Hypothetical protein af1432"/>
    <property type="match status" value="1"/>
</dbReference>
<keyword evidence="4" id="KW-1185">Reference proteome</keyword>
<dbReference type="Pfam" id="PF00563">
    <property type="entry name" value="EAL"/>
    <property type="match status" value="1"/>
</dbReference>
<dbReference type="Proteomes" id="UP001312865">
    <property type="component" value="Unassembled WGS sequence"/>
</dbReference>
<evidence type="ECO:0000259" key="1">
    <source>
        <dbReference type="PROSITE" id="PS50883"/>
    </source>
</evidence>
<gene>
    <name evidence="3" type="ORF">WAK64_16700</name>
</gene>
<dbReference type="Pfam" id="PF08668">
    <property type="entry name" value="HDOD"/>
    <property type="match status" value="1"/>
</dbReference>
<proteinExistence type="predicted"/>
<dbReference type="SUPFAM" id="SSF141868">
    <property type="entry name" value="EAL domain-like"/>
    <property type="match status" value="1"/>
</dbReference>
<name>A0ABU8HHT9_9BACI</name>
<dbReference type="PANTHER" id="PTHR33525:SF4">
    <property type="entry name" value="CYCLIC DI-GMP PHOSPHODIESTERASE CDGJ"/>
    <property type="match status" value="1"/>
</dbReference>
<dbReference type="RefSeq" id="WP_336588137.1">
    <property type="nucleotide sequence ID" value="NZ_JBBAXC010000015.1"/>
</dbReference>
<dbReference type="Gene3D" id="3.20.20.450">
    <property type="entry name" value="EAL domain"/>
    <property type="match status" value="1"/>
</dbReference>
<accession>A0ABU8HHT9</accession>
<feature type="domain" description="HDOD" evidence="2">
    <location>
        <begin position="201"/>
        <end position="391"/>
    </location>
</feature>
<protein>
    <submittedName>
        <fullName evidence="3">HDOD domain-containing protein</fullName>
    </submittedName>
</protein>
<dbReference type="InterPro" id="IPR013976">
    <property type="entry name" value="HDOD"/>
</dbReference>
<reference evidence="3 4" key="1">
    <citation type="journal article" date="2018" name="J. Microbiol.">
        <title>Bacillus spongiae sp. nov., isolated from sponge of Jeju Island.</title>
        <authorList>
            <person name="Lee G.E."/>
            <person name="Im W.T."/>
            <person name="Park J.S."/>
        </authorList>
    </citation>
    <scope>NUCLEOTIDE SEQUENCE [LARGE SCALE GENOMIC DNA]</scope>
    <source>
        <strain evidence="3 4">135PIL107-10</strain>
    </source>
</reference>
<dbReference type="PROSITE" id="PS51833">
    <property type="entry name" value="HDOD"/>
    <property type="match status" value="1"/>
</dbReference>
<dbReference type="InterPro" id="IPR052340">
    <property type="entry name" value="RNase_Y/CdgJ"/>
</dbReference>
<organism evidence="3 4">
    <name type="scientific">Bacillus spongiae</name>
    <dbReference type="NCBI Taxonomy" id="2683610"/>
    <lineage>
        <taxon>Bacteria</taxon>
        <taxon>Bacillati</taxon>
        <taxon>Bacillota</taxon>
        <taxon>Bacilli</taxon>
        <taxon>Bacillales</taxon>
        <taxon>Bacillaceae</taxon>
        <taxon>Bacillus</taxon>
    </lineage>
</organism>
<dbReference type="InterPro" id="IPR001633">
    <property type="entry name" value="EAL_dom"/>
</dbReference>
<dbReference type="EMBL" id="JBBAXC010000015">
    <property type="protein sequence ID" value="MEI5908689.1"/>
    <property type="molecule type" value="Genomic_DNA"/>
</dbReference>
<dbReference type="PANTHER" id="PTHR33525">
    <property type="match status" value="1"/>
</dbReference>
<dbReference type="InterPro" id="IPR035919">
    <property type="entry name" value="EAL_sf"/>
</dbReference>
<evidence type="ECO:0000313" key="3">
    <source>
        <dbReference type="EMBL" id="MEI5908689.1"/>
    </source>
</evidence>
<dbReference type="InterPro" id="IPR014408">
    <property type="entry name" value="dGMP_Pdiesterase_EAL/HD-GYP"/>
</dbReference>
<evidence type="ECO:0000313" key="4">
    <source>
        <dbReference type="Proteomes" id="UP001312865"/>
    </source>
</evidence>
<dbReference type="PROSITE" id="PS50883">
    <property type="entry name" value="EAL"/>
    <property type="match status" value="1"/>
</dbReference>
<dbReference type="SUPFAM" id="SSF109604">
    <property type="entry name" value="HD-domain/PDEase-like"/>
    <property type="match status" value="1"/>
</dbReference>
<comment type="caution">
    <text evidence="3">The sequence shown here is derived from an EMBL/GenBank/DDBJ whole genome shotgun (WGS) entry which is preliminary data.</text>
</comment>
<dbReference type="SMART" id="SM00052">
    <property type="entry name" value="EAL"/>
    <property type="match status" value="1"/>
</dbReference>
<sequence length="424" mass="48694">MEVYVARQPIMDRDEKCVAYELLYRNRHIDVYHHENGDKATADVLVNSFINMGIDTVTNGKPCFINFTEEMLHFDFASIFSPDKMFIEILEEITPSQKLIDTVIKLRKQGYRVALDDFVLDVQNPLSVELLKNANIVKVDFHDTTKKQRQLIERLANAFNTLLLAEKIETREQYLEAKKAGYHYYQGYFFSKPVLIKSNDIPVNFYSYIQVIQQLSTKEPDISKIAKYIEQDLSLSHKLLKLINSPAFKTTKTIKSIQQGIVLIGLNELQKWISILAVREQWGGSNYLSEELLRMCLTRGKLCESIGKKLLGNEGSSSCFLLGMFSLMDTVLQTPMKKILEDLPLDEEIKDALNGKDNLLHHILQAVKSCESGEWDYVESFISTYTVSSQFVFTSFKEACVWTESVLKHELVNRTKSSQSSYVN</sequence>
<dbReference type="PIRSF" id="PIRSF003180">
    <property type="entry name" value="DiGMPpdiest_YuxH"/>
    <property type="match status" value="1"/>
</dbReference>